<evidence type="ECO:0000256" key="1">
    <source>
        <dbReference type="SAM" id="MobiDB-lite"/>
    </source>
</evidence>
<dbReference type="KEGG" id="doe:DENOEST_P0154"/>
<reference evidence="2 3" key="1">
    <citation type="submission" date="2020-03" db="EMBL/GenBank/DDBJ databases">
        <authorList>
            <consortium name="Genoscope - CEA"/>
            <person name="William W."/>
        </authorList>
    </citation>
    <scope>NUCLEOTIDE SEQUENCE [LARGE SCALE GENOMIC DNA]</scope>
    <source>
        <strain evidence="3">DSM 16959</strain>
        <plasmid evidence="2 3">pI</plasmid>
    </source>
</reference>
<keyword evidence="3" id="KW-1185">Reference proteome</keyword>
<evidence type="ECO:0000313" key="2">
    <source>
        <dbReference type="EMBL" id="CAB1371312.1"/>
    </source>
</evidence>
<dbReference type="AlphaFoldDB" id="A0A6S6Y6Y6"/>
<feature type="region of interest" description="Disordered" evidence="1">
    <location>
        <begin position="1"/>
        <end position="41"/>
    </location>
</feature>
<name>A0A6S6Y6Y6_9PROT</name>
<sequence length="109" mass="11564">MENAYPLPVPACPWMRQRPPPPVSPPREGTDKGAPLASGPSLLQAPRFHKLHRPSRFSGFPQEASCGKPGATLSLWDIGVSPVEGNAAYGFVENAHWLASAVTGSGCVF</sequence>
<dbReference type="EMBL" id="LR778302">
    <property type="protein sequence ID" value="CAB1371312.1"/>
    <property type="molecule type" value="Genomic_DNA"/>
</dbReference>
<accession>A0A6S6Y6Y6</accession>
<gene>
    <name evidence="2" type="ORF">DENOEST_P0154</name>
</gene>
<proteinExistence type="predicted"/>
<dbReference type="Proteomes" id="UP000515733">
    <property type="component" value="Plasmid pI"/>
</dbReference>
<keyword evidence="2" id="KW-0614">Plasmid</keyword>
<geneLocation type="plasmid" evidence="2 3">
    <name>pI</name>
</geneLocation>
<evidence type="ECO:0000313" key="3">
    <source>
        <dbReference type="Proteomes" id="UP000515733"/>
    </source>
</evidence>
<organism evidence="2 3">
    <name type="scientific">Denitratisoma oestradiolicum</name>
    <dbReference type="NCBI Taxonomy" id="311182"/>
    <lineage>
        <taxon>Bacteria</taxon>
        <taxon>Pseudomonadati</taxon>
        <taxon>Pseudomonadota</taxon>
        <taxon>Betaproteobacteria</taxon>
        <taxon>Nitrosomonadales</taxon>
        <taxon>Sterolibacteriaceae</taxon>
        <taxon>Denitratisoma</taxon>
    </lineage>
</organism>
<protein>
    <submittedName>
        <fullName evidence="2">Uncharacterized protein</fullName>
    </submittedName>
</protein>